<dbReference type="InterPro" id="IPR009057">
    <property type="entry name" value="Homeodomain-like_sf"/>
</dbReference>
<organism evidence="7 8">
    <name type="scientific">Streptomyces olivaceiscleroticus</name>
    <dbReference type="NCBI Taxonomy" id="68245"/>
    <lineage>
        <taxon>Bacteria</taxon>
        <taxon>Bacillati</taxon>
        <taxon>Actinomycetota</taxon>
        <taxon>Actinomycetes</taxon>
        <taxon>Kitasatosporales</taxon>
        <taxon>Streptomycetaceae</taxon>
        <taxon>Streptomyces</taxon>
    </lineage>
</organism>
<dbReference type="Pfam" id="PF00440">
    <property type="entry name" value="TetR_N"/>
    <property type="match status" value="1"/>
</dbReference>
<feature type="DNA-binding region" description="H-T-H motif" evidence="4">
    <location>
        <begin position="48"/>
        <end position="67"/>
    </location>
</feature>
<name>A0ABP3L936_9ACTN</name>
<dbReference type="PANTHER" id="PTHR30055">
    <property type="entry name" value="HTH-TYPE TRANSCRIPTIONAL REGULATOR RUTR"/>
    <property type="match status" value="1"/>
</dbReference>
<feature type="domain" description="HTH tetR-type" evidence="6">
    <location>
        <begin position="25"/>
        <end position="85"/>
    </location>
</feature>
<dbReference type="Pfam" id="PF17920">
    <property type="entry name" value="TetR_C_16"/>
    <property type="match status" value="1"/>
</dbReference>
<dbReference type="Gene3D" id="1.10.357.10">
    <property type="entry name" value="Tetracycline Repressor, domain 2"/>
    <property type="match status" value="1"/>
</dbReference>
<dbReference type="InterPro" id="IPR001647">
    <property type="entry name" value="HTH_TetR"/>
</dbReference>
<evidence type="ECO:0000256" key="2">
    <source>
        <dbReference type="ARBA" id="ARBA00023125"/>
    </source>
</evidence>
<keyword evidence="1" id="KW-0805">Transcription regulation</keyword>
<keyword evidence="2 4" id="KW-0238">DNA-binding</keyword>
<gene>
    <name evidence="7" type="ORF">GCM10010361_71560</name>
</gene>
<dbReference type="PRINTS" id="PR00455">
    <property type="entry name" value="HTHTETR"/>
</dbReference>
<evidence type="ECO:0000256" key="5">
    <source>
        <dbReference type="SAM" id="MobiDB-lite"/>
    </source>
</evidence>
<dbReference type="SUPFAM" id="SSF46689">
    <property type="entry name" value="Homeodomain-like"/>
    <property type="match status" value="1"/>
</dbReference>
<dbReference type="PANTHER" id="PTHR30055:SF234">
    <property type="entry name" value="HTH-TYPE TRANSCRIPTIONAL REGULATOR BETI"/>
    <property type="match status" value="1"/>
</dbReference>
<proteinExistence type="predicted"/>
<dbReference type="InterPro" id="IPR050109">
    <property type="entry name" value="HTH-type_TetR-like_transc_reg"/>
</dbReference>
<comment type="caution">
    <text evidence="7">The sequence shown here is derived from an EMBL/GenBank/DDBJ whole genome shotgun (WGS) entry which is preliminary data.</text>
</comment>
<evidence type="ECO:0000313" key="7">
    <source>
        <dbReference type="EMBL" id="GAA0495819.1"/>
    </source>
</evidence>
<keyword evidence="3" id="KW-0804">Transcription</keyword>
<evidence type="ECO:0000259" key="6">
    <source>
        <dbReference type="PROSITE" id="PS50977"/>
    </source>
</evidence>
<protein>
    <recommendedName>
        <fullName evidence="6">HTH tetR-type domain-containing protein</fullName>
    </recommendedName>
</protein>
<keyword evidence="8" id="KW-1185">Reference proteome</keyword>
<dbReference type="RefSeq" id="WP_346099663.1">
    <property type="nucleotide sequence ID" value="NZ_BAAABY010000055.1"/>
</dbReference>
<evidence type="ECO:0000313" key="8">
    <source>
        <dbReference type="Proteomes" id="UP001500909"/>
    </source>
</evidence>
<evidence type="ECO:0000256" key="3">
    <source>
        <dbReference type="ARBA" id="ARBA00023163"/>
    </source>
</evidence>
<sequence length="216" mass="23223">MDGSTAKVTDETGGRPARTRKHCATATRGALMEAAALRFGRYGYDGASIRDIAKDAGVDAALVYRYFGSKEALFAAVSIDTAIFDPLLQVPLDEVAAWVSDFVANGPTDEEVPHPVLSVLRSSSREEAVERFREDVTEVFSRNFAERLEGPDAALRAELLAAWLLGTSLLRKAFRTPALESASEAALHGHLQAGLARLLQPDQRSCGCGRTCPCGL</sequence>
<dbReference type="EMBL" id="BAAABY010000055">
    <property type="protein sequence ID" value="GAA0495819.1"/>
    <property type="molecule type" value="Genomic_DNA"/>
</dbReference>
<dbReference type="SUPFAM" id="SSF48498">
    <property type="entry name" value="Tetracyclin repressor-like, C-terminal domain"/>
    <property type="match status" value="1"/>
</dbReference>
<dbReference type="InterPro" id="IPR036271">
    <property type="entry name" value="Tet_transcr_reg_TetR-rel_C_sf"/>
</dbReference>
<dbReference type="InterPro" id="IPR041678">
    <property type="entry name" value="TetR_C_16"/>
</dbReference>
<dbReference type="PROSITE" id="PS50977">
    <property type="entry name" value="HTH_TETR_2"/>
    <property type="match status" value="1"/>
</dbReference>
<evidence type="ECO:0000256" key="1">
    <source>
        <dbReference type="ARBA" id="ARBA00023015"/>
    </source>
</evidence>
<evidence type="ECO:0000256" key="4">
    <source>
        <dbReference type="PROSITE-ProRule" id="PRU00335"/>
    </source>
</evidence>
<reference evidence="8" key="1">
    <citation type="journal article" date="2019" name="Int. J. Syst. Evol. Microbiol.">
        <title>The Global Catalogue of Microorganisms (GCM) 10K type strain sequencing project: providing services to taxonomists for standard genome sequencing and annotation.</title>
        <authorList>
            <consortium name="The Broad Institute Genomics Platform"/>
            <consortium name="The Broad Institute Genome Sequencing Center for Infectious Disease"/>
            <person name="Wu L."/>
            <person name="Ma J."/>
        </authorList>
    </citation>
    <scope>NUCLEOTIDE SEQUENCE [LARGE SCALE GENOMIC DNA]</scope>
    <source>
        <strain evidence="8">JCM 4805</strain>
    </source>
</reference>
<feature type="region of interest" description="Disordered" evidence="5">
    <location>
        <begin position="1"/>
        <end position="20"/>
    </location>
</feature>
<accession>A0ABP3L936</accession>
<dbReference type="Proteomes" id="UP001500909">
    <property type="component" value="Unassembled WGS sequence"/>
</dbReference>